<organism evidence="2 3">
    <name type="scientific">Planctopirus ephydatiae</name>
    <dbReference type="NCBI Taxonomy" id="2528019"/>
    <lineage>
        <taxon>Bacteria</taxon>
        <taxon>Pseudomonadati</taxon>
        <taxon>Planctomycetota</taxon>
        <taxon>Planctomycetia</taxon>
        <taxon>Planctomycetales</taxon>
        <taxon>Planctomycetaceae</taxon>
        <taxon>Planctopirus</taxon>
    </lineage>
</organism>
<dbReference type="Proteomes" id="UP000315349">
    <property type="component" value="Chromosome"/>
</dbReference>
<dbReference type="Gene3D" id="3.30.2310.20">
    <property type="entry name" value="RelE-like"/>
    <property type="match status" value="1"/>
</dbReference>
<name>A0A518GTV3_9PLAN</name>
<proteinExistence type="predicted"/>
<dbReference type="AlphaFoldDB" id="A0A518GTV3"/>
<evidence type="ECO:0000313" key="3">
    <source>
        <dbReference type="Proteomes" id="UP000315349"/>
    </source>
</evidence>
<reference evidence="2 3" key="1">
    <citation type="submission" date="2019-02" db="EMBL/GenBank/DDBJ databases">
        <title>Deep-cultivation of Planctomycetes and their phenomic and genomic characterization uncovers novel biology.</title>
        <authorList>
            <person name="Wiegand S."/>
            <person name="Jogler M."/>
            <person name="Boedeker C."/>
            <person name="Pinto D."/>
            <person name="Vollmers J."/>
            <person name="Rivas-Marin E."/>
            <person name="Kohn T."/>
            <person name="Peeters S.H."/>
            <person name="Heuer A."/>
            <person name="Rast P."/>
            <person name="Oberbeckmann S."/>
            <person name="Bunk B."/>
            <person name="Jeske O."/>
            <person name="Meyerdierks A."/>
            <person name="Storesund J.E."/>
            <person name="Kallscheuer N."/>
            <person name="Luecker S."/>
            <person name="Lage O.M."/>
            <person name="Pohl T."/>
            <person name="Merkel B.J."/>
            <person name="Hornburger P."/>
            <person name="Mueller R.-W."/>
            <person name="Bruemmer F."/>
            <person name="Labrenz M."/>
            <person name="Spormann A.M."/>
            <person name="Op den Camp H."/>
            <person name="Overmann J."/>
            <person name="Amann R."/>
            <person name="Jetten M.S.M."/>
            <person name="Mascher T."/>
            <person name="Medema M.H."/>
            <person name="Devos D.P."/>
            <person name="Kaster A.-K."/>
            <person name="Ovreas L."/>
            <person name="Rohde M."/>
            <person name="Galperin M.Y."/>
            <person name="Jogler C."/>
        </authorList>
    </citation>
    <scope>NUCLEOTIDE SEQUENCE [LARGE SCALE GENOMIC DNA]</scope>
    <source>
        <strain evidence="2 3">Spb1</strain>
    </source>
</reference>
<evidence type="ECO:0000313" key="2">
    <source>
        <dbReference type="EMBL" id="QDV32012.1"/>
    </source>
</evidence>
<dbReference type="InterPro" id="IPR007712">
    <property type="entry name" value="RelE/ParE_toxin"/>
</dbReference>
<gene>
    <name evidence="2" type="ORF">Spb1_39600</name>
</gene>
<keyword evidence="1" id="KW-1277">Toxin-antitoxin system</keyword>
<accession>A0A518GTV3</accession>
<dbReference type="KEGG" id="peh:Spb1_39600"/>
<sequence>MKIHIILEAAEEIDSARSYFNQQAYALGDRFLDDIEEALKRIEQDPFSLPLLETCSESMPYRRALLKVFRYAVVFEILTDQVLVVAVCHTSRAPHYWLKRRES</sequence>
<evidence type="ECO:0000256" key="1">
    <source>
        <dbReference type="ARBA" id="ARBA00022649"/>
    </source>
</evidence>
<protein>
    <submittedName>
        <fullName evidence="2">Plasmid stabilization system protein</fullName>
    </submittedName>
</protein>
<dbReference type="OrthoDB" id="278204at2"/>
<dbReference type="InterPro" id="IPR035093">
    <property type="entry name" value="RelE/ParE_toxin_dom_sf"/>
</dbReference>
<dbReference type="EMBL" id="CP036299">
    <property type="protein sequence ID" value="QDV32012.1"/>
    <property type="molecule type" value="Genomic_DNA"/>
</dbReference>
<keyword evidence="3" id="KW-1185">Reference proteome</keyword>
<dbReference type="Pfam" id="PF05016">
    <property type="entry name" value="ParE_toxin"/>
    <property type="match status" value="1"/>
</dbReference>
<dbReference type="RefSeq" id="WP_145303870.1">
    <property type="nucleotide sequence ID" value="NZ_CP036299.1"/>
</dbReference>